<evidence type="ECO:0000256" key="4">
    <source>
        <dbReference type="ARBA" id="ARBA00013014"/>
    </source>
</evidence>
<evidence type="ECO:0000256" key="5">
    <source>
        <dbReference type="ARBA" id="ARBA00019465"/>
    </source>
</evidence>
<dbReference type="EMBL" id="PXYT01000023">
    <property type="protein sequence ID" value="PSR27886.1"/>
    <property type="molecule type" value="Genomic_DNA"/>
</dbReference>
<evidence type="ECO:0000313" key="15">
    <source>
        <dbReference type="Proteomes" id="UP000242699"/>
    </source>
</evidence>
<dbReference type="InterPro" id="IPR036291">
    <property type="entry name" value="NAD(P)-bd_dom_sf"/>
</dbReference>
<evidence type="ECO:0000256" key="11">
    <source>
        <dbReference type="RuleBase" id="RU362068"/>
    </source>
</evidence>
<dbReference type="Proteomes" id="UP000242699">
    <property type="component" value="Unassembled WGS sequence"/>
</dbReference>
<organism evidence="14 15">
    <name type="scientific">Sulfobacillus benefaciens</name>
    <dbReference type="NCBI Taxonomy" id="453960"/>
    <lineage>
        <taxon>Bacteria</taxon>
        <taxon>Bacillati</taxon>
        <taxon>Bacillota</taxon>
        <taxon>Clostridia</taxon>
        <taxon>Eubacteriales</taxon>
        <taxon>Clostridiales Family XVII. Incertae Sedis</taxon>
        <taxon>Sulfobacillus</taxon>
    </lineage>
</organism>
<protein>
    <recommendedName>
        <fullName evidence="5 11">2-dehydropantoate 2-reductase</fullName>
        <ecNumber evidence="4 11">1.1.1.169</ecNumber>
    </recommendedName>
    <alternativeName>
        <fullName evidence="9 11">Ketopantoate reductase</fullName>
    </alternativeName>
</protein>
<accession>A0A2T2X089</accession>
<gene>
    <name evidence="14" type="ORF">C7B43_10895</name>
</gene>
<comment type="similarity">
    <text evidence="3 11">Belongs to the ketopantoate reductase family.</text>
</comment>
<dbReference type="Pfam" id="PF02558">
    <property type="entry name" value="ApbA"/>
    <property type="match status" value="1"/>
</dbReference>
<dbReference type="FunFam" id="1.10.1040.10:FF:000017">
    <property type="entry name" value="2-dehydropantoate 2-reductase"/>
    <property type="match status" value="1"/>
</dbReference>
<evidence type="ECO:0000256" key="2">
    <source>
        <dbReference type="ARBA" id="ARBA00004994"/>
    </source>
</evidence>
<dbReference type="EC" id="1.1.1.169" evidence="4 11"/>
<comment type="pathway">
    <text evidence="2 11">Cofactor biosynthesis; (R)-pantothenate biosynthesis; (R)-pantoate from 3-methyl-2-oxobutanoate: step 2/2.</text>
</comment>
<evidence type="ECO:0000256" key="7">
    <source>
        <dbReference type="ARBA" id="ARBA00022857"/>
    </source>
</evidence>
<dbReference type="InterPro" id="IPR013328">
    <property type="entry name" value="6PGD_dom2"/>
</dbReference>
<dbReference type="GO" id="GO:0050661">
    <property type="term" value="F:NADP binding"/>
    <property type="evidence" value="ECO:0007669"/>
    <property type="project" value="TreeGrafter"/>
</dbReference>
<evidence type="ECO:0000256" key="1">
    <source>
        <dbReference type="ARBA" id="ARBA00002919"/>
    </source>
</evidence>
<evidence type="ECO:0000256" key="6">
    <source>
        <dbReference type="ARBA" id="ARBA00022655"/>
    </source>
</evidence>
<evidence type="ECO:0000256" key="10">
    <source>
        <dbReference type="ARBA" id="ARBA00048793"/>
    </source>
</evidence>
<evidence type="ECO:0000256" key="8">
    <source>
        <dbReference type="ARBA" id="ARBA00023002"/>
    </source>
</evidence>
<dbReference type="SUPFAM" id="SSF51735">
    <property type="entry name" value="NAD(P)-binding Rossmann-fold domains"/>
    <property type="match status" value="1"/>
</dbReference>
<dbReference type="UniPathway" id="UPA00028">
    <property type="reaction ID" value="UER00004"/>
</dbReference>
<dbReference type="InterPro" id="IPR003710">
    <property type="entry name" value="ApbA"/>
</dbReference>
<dbReference type="Pfam" id="PF08546">
    <property type="entry name" value="ApbA_C"/>
    <property type="match status" value="1"/>
</dbReference>
<evidence type="ECO:0000256" key="9">
    <source>
        <dbReference type="ARBA" id="ARBA00032024"/>
    </source>
</evidence>
<evidence type="ECO:0000313" key="14">
    <source>
        <dbReference type="EMBL" id="PSR27886.1"/>
    </source>
</evidence>
<reference evidence="14 15" key="1">
    <citation type="journal article" date="2014" name="BMC Genomics">
        <title>Comparison of environmental and isolate Sulfobacillus genomes reveals diverse carbon, sulfur, nitrogen, and hydrogen metabolisms.</title>
        <authorList>
            <person name="Justice N.B."/>
            <person name="Norman A."/>
            <person name="Brown C.T."/>
            <person name="Singh A."/>
            <person name="Thomas B.C."/>
            <person name="Banfield J.F."/>
        </authorList>
    </citation>
    <scope>NUCLEOTIDE SEQUENCE [LARGE SCALE GENOMIC DNA]</scope>
    <source>
        <strain evidence="14">AMDSBA1</strain>
    </source>
</reference>
<dbReference type="InterPro" id="IPR050838">
    <property type="entry name" value="Ketopantoate_reductase"/>
</dbReference>
<keyword evidence="7 11" id="KW-0521">NADP</keyword>
<dbReference type="AlphaFoldDB" id="A0A2T2X089"/>
<sequence length="301" mass="33423">MRLAILGTGAMARYYAKLFASLNPVMVGRQGGSYVLSQDRDRSIVTPEFLHWTVAHSSLFDLVIVAVKWPAMPLVQSFFKDAGSDLLVISLMNGMGQEEALIPPLSPEQLMVGVTTDAVTLDHDDESGLPAARVTAVGHCLMPLIPHPLVPFWQQQLKDLGLWGSWKFLSAEAVRRERWVKLIQNSIINPLTALANVTNGEITRIPLWTLSRSLLEEARKVSHAIGMALPSDLDFRVSQLCQMTASNKSSMLQDIERRRMTEIDSINGYIIRTARTVSLQAPTHEALTQLIHAMETHFDAS</sequence>
<evidence type="ECO:0000256" key="3">
    <source>
        <dbReference type="ARBA" id="ARBA00007870"/>
    </source>
</evidence>
<comment type="caution">
    <text evidence="14">The sequence shown here is derived from an EMBL/GenBank/DDBJ whole genome shotgun (WGS) entry which is preliminary data.</text>
</comment>
<dbReference type="Gene3D" id="1.10.1040.10">
    <property type="entry name" value="N-(1-d-carboxylethyl)-l-norvaline Dehydrogenase, domain 2"/>
    <property type="match status" value="1"/>
</dbReference>
<dbReference type="InterPro" id="IPR013332">
    <property type="entry name" value="KPR_N"/>
</dbReference>
<dbReference type="GO" id="GO:0005737">
    <property type="term" value="C:cytoplasm"/>
    <property type="evidence" value="ECO:0007669"/>
    <property type="project" value="TreeGrafter"/>
</dbReference>
<dbReference type="NCBIfam" id="TIGR00745">
    <property type="entry name" value="apbA_panE"/>
    <property type="match status" value="1"/>
</dbReference>
<dbReference type="PANTHER" id="PTHR43765:SF2">
    <property type="entry name" value="2-DEHYDROPANTOATE 2-REDUCTASE"/>
    <property type="match status" value="1"/>
</dbReference>
<dbReference type="Gene3D" id="3.40.50.720">
    <property type="entry name" value="NAD(P)-binding Rossmann-like Domain"/>
    <property type="match status" value="1"/>
</dbReference>
<dbReference type="PANTHER" id="PTHR43765">
    <property type="entry name" value="2-DEHYDROPANTOATE 2-REDUCTASE-RELATED"/>
    <property type="match status" value="1"/>
</dbReference>
<dbReference type="GO" id="GO:0015940">
    <property type="term" value="P:pantothenate biosynthetic process"/>
    <property type="evidence" value="ECO:0007669"/>
    <property type="project" value="UniProtKB-UniPathway"/>
</dbReference>
<dbReference type="InterPro" id="IPR008927">
    <property type="entry name" value="6-PGluconate_DH-like_C_sf"/>
</dbReference>
<evidence type="ECO:0000259" key="13">
    <source>
        <dbReference type="Pfam" id="PF08546"/>
    </source>
</evidence>
<keyword evidence="8 11" id="KW-0560">Oxidoreductase</keyword>
<feature type="domain" description="Ketopantoate reductase C-terminal" evidence="13">
    <location>
        <begin position="174"/>
        <end position="295"/>
    </location>
</feature>
<comment type="function">
    <text evidence="1 11">Catalyzes the NADPH-dependent reduction of ketopantoate into pantoic acid.</text>
</comment>
<comment type="catalytic activity">
    <reaction evidence="10 11">
        <text>(R)-pantoate + NADP(+) = 2-dehydropantoate + NADPH + H(+)</text>
        <dbReference type="Rhea" id="RHEA:16233"/>
        <dbReference type="ChEBI" id="CHEBI:11561"/>
        <dbReference type="ChEBI" id="CHEBI:15378"/>
        <dbReference type="ChEBI" id="CHEBI:15980"/>
        <dbReference type="ChEBI" id="CHEBI:57783"/>
        <dbReference type="ChEBI" id="CHEBI:58349"/>
        <dbReference type="EC" id="1.1.1.169"/>
    </reaction>
</comment>
<dbReference type="SUPFAM" id="SSF48179">
    <property type="entry name" value="6-phosphogluconate dehydrogenase C-terminal domain-like"/>
    <property type="match status" value="1"/>
</dbReference>
<evidence type="ECO:0000259" key="12">
    <source>
        <dbReference type="Pfam" id="PF02558"/>
    </source>
</evidence>
<proteinExistence type="inferred from homology"/>
<feature type="domain" description="Ketopantoate reductase N-terminal" evidence="12">
    <location>
        <begin position="4"/>
        <end position="124"/>
    </location>
</feature>
<dbReference type="InterPro" id="IPR013752">
    <property type="entry name" value="KPA_reductase"/>
</dbReference>
<dbReference type="GO" id="GO:0008677">
    <property type="term" value="F:2-dehydropantoate 2-reductase activity"/>
    <property type="evidence" value="ECO:0007669"/>
    <property type="project" value="UniProtKB-EC"/>
</dbReference>
<name>A0A2T2X089_9FIRM</name>
<keyword evidence="6 11" id="KW-0566">Pantothenate biosynthesis</keyword>